<reference evidence="4 5" key="1">
    <citation type="submission" date="2019-01" db="EMBL/GenBank/DDBJ databases">
        <title>Whole genome shotgun sequencing of Pseudomonas spp. isolated by its ability to degrade furfural.</title>
        <authorList>
            <person name="Donoso R."/>
            <person name="Farkas C."/>
            <person name="Villegas P."/>
            <person name="Gonzales-Toro F."/>
            <person name="Guajardo-Parra M."/>
            <person name="Araya-Nail M."/>
            <person name="Morgante V."/>
            <person name="Perez-Pantoja D."/>
        </authorList>
    </citation>
    <scope>NUCLEOTIDE SEQUENCE [LARGE SCALE GENOMIC DNA]</scope>
    <source>
        <strain evidence="4 5">VN231</strain>
    </source>
</reference>
<evidence type="ECO:0000313" key="4">
    <source>
        <dbReference type="EMBL" id="TRO11335.1"/>
    </source>
</evidence>
<name>A0ABD7RQJ1_ECTME</name>
<gene>
    <name evidence="4" type="ORF">EQ836_24265</name>
</gene>
<sequence>MSDLFQNHAAKSGPVECLGQTFPSDEARREHYLKLLAEKLKDPAFRKVEGFPIGSDEDILALSDPPYYTACPNPFIEDFVRHYGKAYDSSVSYSKEPFAADVSEGKNDPIYNAHSYHTKVPHKAIMRYILHYTQPGDIVFDGFCGTGMTGVAAQLCGDRAVVTSLGYRVEADGTILEPRQEDGKTTWKAFSKIGARHAVLNDLSTAATFIAYNYNTKVDSLDFDAQAKRVLAEVEKKLGWMYETTHTDGVAKGRVNYTVWSDVFTCPECAGEVVFWDAAVDQVGKQILDEFKCPHCSAQITKRSLDRAWTTLFDESIKQTVRQAKQVPVLINYSVGKSRFEKTPDAFDLQLVEKIAAKKVSDWHPSERMMEGGESRRNDPIGMTHVHHFFTQRNLHVISKLMRQVNDEATSPLLKLALLDCFSVLTRMSRFRAPAWFDKSTGPMKGWTAGTLYVPSLQGEQNVFNAFAEKVEMIRRAYKAALQSQCVTTGHNASITMPANSADYVFFDPPFGANINYSELNFLWESWLKVITNNKPEAIENKAHKKSLDDYRHLMTACFAEAYRILKPGRWMTIEFSNTQASVWNAIQIALQEAGFVVANVSALDKKQGSFKAVTTTTAVKQDLVISAYKPNGGLEDRFAKAGGSEDSVWDFVRTHLSYLPTVKVKAGDLEFIAERDPRIIFDRMVAWFVRHNFPVPMSTHEFQAGLTQRFADRDGMVFLADQVAEYDRKRAQVAQAPQMEMFVSDERSAIDWLTDFLKRRPSTYQEVHTDFISQLGAGWKKHESKPELAALLEDNFIQYDGTGEVPSQIHSYLSTNHKDLRGLEKNSPALVAKAKDRWYVPDPNKAQDLEKKREKALLKEFDHYRAFTGRRLKEFRLEALRAGFRAAWGNKDYQTIINIAKKVPDEALQEDEKLLTLYDLALTRTEDGI</sequence>
<evidence type="ECO:0000313" key="5">
    <source>
        <dbReference type="Proteomes" id="UP000317327"/>
    </source>
</evidence>
<dbReference type="GO" id="GO:0032259">
    <property type="term" value="P:methylation"/>
    <property type="evidence" value="ECO:0007669"/>
    <property type="project" value="UniProtKB-KW"/>
</dbReference>
<accession>A0ABD7RQJ1</accession>
<dbReference type="GO" id="GO:0008168">
    <property type="term" value="F:methyltransferase activity"/>
    <property type="evidence" value="ECO:0007669"/>
    <property type="project" value="UniProtKB-KW"/>
</dbReference>
<dbReference type="SUPFAM" id="SSF53335">
    <property type="entry name" value="S-adenosyl-L-methionine-dependent methyltransferases"/>
    <property type="match status" value="2"/>
</dbReference>
<proteinExistence type="predicted"/>
<evidence type="ECO:0000259" key="3">
    <source>
        <dbReference type="Pfam" id="PF01555"/>
    </source>
</evidence>
<dbReference type="Proteomes" id="UP000317327">
    <property type="component" value="Unassembled WGS sequence"/>
</dbReference>
<dbReference type="InterPro" id="IPR029063">
    <property type="entry name" value="SAM-dependent_MTases_sf"/>
</dbReference>
<comment type="caution">
    <text evidence="4">The sequence shown here is derived from an EMBL/GenBank/DDBJ whole genome shotgun (WGS) entry which is preliminary data.</text>
</comment>
<dbReference type="EMBL" id="SCFV01000016">
    <property type="protein sequence ID" value="TRO11335.1"/>
    <property type="molecule type" value="Genomic_DNA"/>
</dbReference>
<dbReference type="AlphaFoldDB" id="A0ABD7RQJ1"/>
<dbReference type="Gene3D" id="3.40.50.150">
    <property type="entry name" value="Vaccinia Virus protein VP39"/>
    <property type="match status" value="2"/>
</dbReference>
<dbReference type="RefSeq" id="WP_143503149.1">
    <property type="nucleotide sequence ID" value="NZ_SCFV01000016.1"/>
</dbReference>
<dbReference type="Pfam" id="PF01555">
    <property type="entry name" value="N6_N4_Mtase"/>
    <property type="match status" value="1"/>
</dbReference>
<feature type="domain" description="DNA methylase N-4/N-6" evidence="3">
    <location>
        <begin position="108"/>
        <end position="160"/>
    </location>
</feature>
<keyword evidence="1 4" id="KW-0489">Methyltransferase</keyword>
<organism evidence="4 5">
    <name type="scientific">Ectopseudomonas mendocina</name>
    <name type="common">Pseudomonas mendocina</name>
    <dbReference type="NCBI Taxonomy" id="300"/>
    <lineage>
        <taxon>Bacteria</taxon>
        <taxon>Pseudomonadati</taxon>
        <taxon>Pseudomonadota</taxon>
        <taxon>Gammaproteobacteria</taxon>
        <taxon>Pseudomonadales</taxon>
        <taxon>Pseudomonadaceae</taxon>
        <taxon>Ectopseudomonas</taxon>
    </lineage>
</organism>
<dbReference type="InterPro" id="IPR002941">
    <property type="entry name" value="DNA_methylase_N4/N6"/>
</dbReference>
<keyword evidence="2" id="KW-0808">Transferase</keyword>
<evidence type="ECO:0000256" key="1">
    <source>
        <dbReference type="ARBA" id="ARBA00022603"/>
    </source>
</evidence>
<evidence type="ECO:0000256" key="2">
    <source>
        <dbReference type="ARBA" id="ARBA00022679"/>
    </source>
</evidence>
<protein>
    <submittedName>
        <fullName evidence="4">DNA methylase</fullName>
    </submittedName>
</protein>